<dbReference type="AlphaFoldDB" id="A0A0J7XXY9"/>
<dbReference type="Pfam" id="PF01476">
    <property type="entry name" value="LysM"/>
    <property type="match status" value="1"/>
</dbReference>
<dbReference type="RefSeq" id="WP_236711064.1">
    <property type="nucleotide sequence ID" value="NZ_KQ130453.1"/>
</dbReference>
<feature type="domain" description="LysM" evidence="2">
    <location>
        <begin position="40"/>
        <end position="87"/>
    </location>
</feature>
<name>A0A0J7XXY9_9SPHN</name>
<dbReference type="InterPro" id="IPR016930">
    <property type="entry name" value="UCP029644"/>
</dbReference>
<dbReference type="SMART" id="SM00257">
    <property type="entry name" value="LysM"/>
    <property type="match status" value="1"/>
</dbReference>
<keyword evidence="4" id="KW-1185">Reference proteome</keyword>
<dbReference type="PATRIC" id="fig|1114963.3.peg.2002"/>
<protein>
    <submittedName>
        <fullName evidence="3">Peptidoglycan-binding protein</fullName>
    </submittedName>
</protein>
<sequence>MTAAALILLAVISGPAANAETRTVLNPARQTSGKASGETVRYKVQRGDNLFRLAALYLIRPDDYRTVQRLNRVADPLRLPIGMILLIPRELLKLEPVRGAVHSYSGAVRIGGRPATVGMGVSEGTLIETGQKSFVTLRLPDDSSIALPSQSAVRIQRLRRSVLGNHLERLFEIERGRASATVTPMSDPLSDFRFATPGAITSVRGTRFRMSYDTKGGQATSEVLEGKVGFAAEAHDAQTLPAGFGTTSELPAPVALLDAPQLAGADGVQSSDDVRFALQSVPGAKAYRLQIGADAAFLSVLDEVLTVEPEAHFASLPDGIYFVRATAIDGNDLEGKPGITRFERRLDRIGMGLEVTPAGYSRQFRFWWRAYGAVNPQFRFQLAKAGKEAKPMIEQGPLSGNDLIVIDLPPGSYRWRVMTSQVISAQTVSRWSDYSDLRVESGW</sequence>
<gene>
    <name evidence="3" type="ORF">V474_15855</name>
</gene>
<dbReference type="InterPro" id="IPR036779">
    <property type="entry name" value="LysM_dom_sf"/>
</dbReference>
<comment type="caution">
    <text evidence="3">The sequence shown here is derived from an EMBL/GenBank/DDBJ whole genome shotgun (WGS) entry which is preliminary data.</text>
</comment>
<organism evidence="3 4">
    <name type="scientific">Novosphingobium barchaimii LL02</name>
    <dbReference type="NCBI Taxonomy" id="1114963"/>
    <lineage>
        <taxon>Bacteria</taxon>
        <taxon>Pseudomonadati</taxon>
        <taxon>Pseudomonadota</taxon>
        <taxon>Alphaproteobacteria</taxon>
        <taxon>Sphingomonadales</taxon>
        <taxon>Sphingomonadaceae</taxon>
        <taxon>Novosphingobium</taxon>
    </lineage>
</organism>
<evidence type="ECO:0000256" key="1">
    <source>
        <dbReference type="SAM" id="SignalP"/>
    </source>
</evidence>
<dbReference type="PIRSF" id="PIRSF029644">
    <property type="entry name" value="UCP029644"/>
    <property type="match status" value="1"/>
</dbReference>
<feature type="chain" id="PRO_5005292205" evidence="1">
    <location>
        <begin position="20"/>
        <end position="443"/>
    </location>
</feature>
<proteinExistence type="predicted"/>
<accession>A0A0J7XXY9</accession>
<dbReference type="Gene3D" id="3.10.350.10">
    <property type="entry name" value="LysM domain"/>
    <property type="match status" value="1"/>
</dbReference>
<dbReference type="PANTHER" id="PTHR38731">
    <property type="entry name" value="LIPL45-RELATED LIPOPROTEIN-RELATED"/>
    <property type="match status" value="1"/>
</dbReference>
<dbReference type="PANTHER" id="PTHR38731:SF1">
    <property type="entry name" value="FECR PROTEIN DOMAIN-CONTAINING PROTEIN"/>
    <property type="match status" value="1"/>
</dbReference>
<dbReference type="Gene3D" id="2.60.40.10">
    <property type="entry name" value="Immunoglobulins"/>
    <property type="match status" value="1"/>
</dbReference>
<feature type="signal peptide" evidence="1">
    <location>
        <begin position="1"/>
        <end position="19"/>
    </location>
</feature>
<keyword evidence="1" id="KW-0732">Signal</keyword>
<dbReference type="Proteomes" id="UP000052268">
    <property type="component" value="Unassembled WGS sequence"/>
</dbReference>
<evidence type="ECO:0000313" key="3">
    <source>
        <dbReference type="EMBL" id="KMS56404.1"/>
    </source>
</evidence>
<evidence type="ECO:0000259" key="2">
    <source>
        <dbReference type="PROSITE" id="PS51782"/>
    </source>
</evidence>
<dbReference type="InterPro" id="IPR013783">
    <property type="entry name" value="Ig-like_fold"/>
</dbReference>
<evidence type="ECO:0000313" key="4">
    <source>
        <dbReference type="Proteomes" id="UP000052268"/>
    </source>
</evidence>
<dbReference type="CDD" id="cd00118">
    <property type="entry name" value="LysM"/>
    <property type="match status" value="1"/>
</dbReference>
<dbReference type="PROSITE" id="PS51782">
    <property type="entry name" value="LYSM"/>
    <property type="match status" value="1"/>
</dbReference>
<dbReference type="Gene3D" id="2.60.120.1440">
    <property type="match status" value="1"/>
</dbReference>
<dbReference type="Pfam" id="PF04773">
    <property type="entry name" value="FecR"/>
    <property type="match status" value="1"/>
</dbReference>
<dbReference type="InterPro" id="IPR006860">
    <property type="entry name" value="FecR"/>
</dbReference>
<reference evidence="3 4" key="1">
    <citation type="journal article" date="2015" name="G3 (Bethesda)">
        <title>Insights into Ongoing Evolution of the Hexachlorocyclohexane Catabolic Pathway from Comparative Genomics of Ten Sphingomonadaceae Strains.</title>
        <authorList>
            <person name="Pearce S.L."/>
            <person name="Oakeshott J.G."/>
            <person name="Pandey G."/>
        </authorList>
    </citation>
    <scope>NUCLEOTIDE SEQUENCE [LARGE SCALE GENOMIC DNA]</scope>
    <source>
        <strain evidence="3 4">LL02</strain>
    </source>
</reference>
<dbReference type="InterPro" id="IPR018392">
    <property type="entry name" value="LysM"/>
</dbReference>
<dbReference type="EMBL" id="JACU01000004">
    <property type="protein sequence ID" value="KMS56404.1"/>
    <property type="molecule type" value="Genomic_DNA"/>
</dbReference>